<dbReference type="RefSeq" id="WP_008161452.1">
    <property type="nucleotide sequence ID" value="NZ_AGUF01000040.1"/>
</dbReference>
<keyword evidence="3" id="KW-1185">Reference proteome</keyword>
<accession>H0F5A7</accession>
<organism evidence="2 3">
    <name type="scientific">Achromobacter arsenitoxydans SY8</name>
    <dbReference type="NCBI Taxonomy" id="477184"/>
    <lineage>
        <taxon>Bacteria</taxon>
        <taxon>Pseudomonadati</taxon>
        <taxon>Pseudomonadota</taxon>
        <taxon>Betaproteobacteria</taxon>
        <taxon>Burkholderiales</taxon>
        <taxon>Alcaligenaceae</taxon>
        <taxon>Achromobacter</taxon>
    </lineage>
</organism>
<reference evidence="2 3" key="1">
    <citation type="journal article" date="2012" name="J. Bacteriol.">
        <title>Genome sequence of the highly efficient arsenite-oxidizing bacterium Achromobacter arsenitoxydans SY8.</title>
        <authorList>
            <person name="Li X."/>
            <person name="Hu Y."/>
            <person name="Gong J."/>
            <person name="Lin Y."/>
            <person name="Johnstone L."/>
            <person name="Rensing C."/>
            <person name="Wang G."/>
        </authorList>
    </citation>
    <scope>NUCLEOTIDE SEQUENCE [LARGE SCALE GENOMIC DNA]</scope>
    <source>
        <strain evidence="2 3">SY8</strain>
    </source>
</reference>
<gene>
    <name evidence="2" type="ORF">KYC_09751</name>
</gene>
<comment type="caution">
    <text evidence="2">The sequence shown here is derived from an EMBL/GenBank/DDBJ whole genome shotgun (WGS) entry which is preliminary data.</text>
</comment>
<evidence type="ECO:0000313" key="2">
    <source>
        <dbReference type="EMBL" id="EHK66421.1"/>
    </source>
</evidence>
<name>H0F5A7_9BURK</name>
<dbReference type="EMBL" id="AGUF01000040">
    <property type="protein sequence ID" value="EHK66421.1"/>
    <property type="molecule type" value="Genomic_DNA"/>
</dbReference>
<dbReference type="Proteomes" id="UP000003113">
    <property type="component" value="Unassembled WGS sequence"/>
</dbReference>
<proteinExistence type="predicted"/>
<keyword evidence="1" id="KW-0812">Transmembrane</keyword>
<dbReference type="AlphaFoldDB" id="H0F5A7"/>
<feature type="transmembrane region" description="Helical" evidence="1">
    <location>
        <begin position="66"/>
        <end position="91"/>
    </location>
</feature>
<keyword evidence="1" id="KW-0472">Membrane</keyword>
<feature type="transmembrane region" description="Helical" evidence="1">
    <location>
        <begin position="12"/>
        <end position="32"/>
    </location>
</feature>
<evidence type="ECO:0000256" key="1">
    <source>
        <dbReference type="SAM" id="Phobius"/>
    </source>
</evidence>
<evidence type="ECO:0000313" key="3">
    <source>
        <dbReference type="Proteomes" id="UP000003113"/>
    </source>
</evidence>
<protein>
    <submittedName>
        <fullName evidence="2">Uncharacterized protein</fullName>
    </submittedName>
</protein>
<keyword evidence="1" id="KW-1133">Transmembrane helix</keyword>
<sequence length="99" mass="11785">MRQGFMMRRLFRCCVLVIWLIMSSLGLTLYWIRDTSAWAPIPQWVWKQVNQRVEVRCCEHAADVEYLVVFTAAALTMVVATALVWILMRWLRGRKRLVR</sequence>